<sequence>MSDAEPVVEKVLARTVCVFTQHWTPESHIGAAINRHQEAESVTVTPCALNSESAVKPKPDQNQGPQPNHDDQAVNESLHAGRRAT</sequence>
<feature type="region of interest" description="Disordered" evidence="1">
    <location>
        <begin position="50"/>
        <end position="85"/>
    </location>
</feature>
<organism evidence="2 3">
    <name type="scientific">Ahniella affigens</name>
    <dbReference type="NCBI Taxonomy" id="2021234"/>
    <lineage>
        <taxon>Bacteria</taxon>
        <taxon>Pseudomonadati</taxon>
        <taxon>Pseudomonadota</taxon>
        <taxon>Gammaproteobacteria</taxon>
        <taxon>Lysobacterales</taxon>
        <taxon>Rhodanobacteraceae</taxon>
        <taxon>Ahniella</taxon>
    </lineage>
</organism>
<dbReference type="AlphaFoldDB" id="A0A2P1PNS5"/>
<reference evidence="2 3" key="1">
    <citation type="submission" date="2018-03" db="EMBL/GenBank/DDBJ databases">
        <title>Ahniella affigens gen. nov., sp. nov., a gammaproteobacterium isolated from sandy soil near a stream.</title>
        <authorList>
            <person name="Ko Y."/>
            <person name="Kim J.-H."/>
        </authorList>
    </citation>
    <scope>NUCLEOTIDE SEQUENCE [LARGE SCALE GENOMIC DNA]</scope>
    <source>
        <strain evidence="2 3">D13</strain>
    </source>
</reference>
<accession>A0A2P1PNS5</accession>
<dbReference type="KEGG" id="xba:C7S18_04505"/>
<name>A0A2P1PNS5_9GAMM</name>
<evidence type="ECO:0000256" key="1">
    <source>
        <dbReference type="SAM" id="MobiDB-lite"/>
    </source>
</evidence>
<evidence type="ECO:0000313" key="3">
    <source>
        <dbReference type="Proteomes" id="UP000241074"/>
    </source>
</evidence>
<keyword evidence="3" id="KW-1185">Reference proteome</keyword>
<proteinExistence type="predicted"/>
<dbReference type="Proteomes" id="UP000241074">
    <property type="component" value="Chromosome"/>
</dbReference>
<reference evidence="2 3" key="2">
    <citation type="submission" date="2018-03" db="EMBL/GenBank/DDBJ databases">
        <authorList>
            <person name="Keele B.F."/>
        </authorList>
    </citation>
    <scope>NUCLEOTIDE SEQUENCE [LARGE SCALE GENOMIC DNA]</scope>
    <source>
        <strain evidence="2 3">D13</strain>
    </source>
</reference>
<gene>
    <name evidence="2" type="ORF">C7S18_04505</name>
</gene>
<protein>
    <submittedName>
        <fullName evidence="2">Uncharacterized protein</fullName>
    </submittedName>
</protein>
<dbReference type="EMBL" id="CP027860">
    <property type="protein sequence ID" value="AVP96502.1"/>
    <property type="molecule type" value="Genomic_DNA"/>
</dbReference>
<evidence type="ECO:0000313" key="2">
    <source>
        <dbReference type="EMBL" id="AVP96502.1"/>
    </source>
</evidence>